<accession>A0AAN7I0R6</accession>
<dbReference type="AlphaFoldDB" id="A0AAN7I0R6"/>
<keyword evidence="3" id="KW-1185">Reference proteome</keyword>
<evidence type="ECO:0000256" key="1">
    <source>
        <dbReference type="SAM" id="MobiDB-lite"/>
    </source>
</evidence>
<organism evidence="2 3">
    <name type="scientific">Mucor velutinosus</name>
    <dbReference type="NCBI Taxonomy" id="708070"/>
    <lineage>
        <taxon>Eukaryota</taxon>
        <taxon>Fungi</taxon>
        <taxon>Fungi incertae sedis</taxon>
        <taxon>Mucoromycota</taxon>
        <taxon>Mucoromycotina</taxon>
        <taxon>Mucoromycetes</taxon>
        <taxon>Mucorales</taxon>
        <taxon>Mucorineae</taxon>
        <taxon>Mucoraceae</taxon>
        <taxon>Mucor</taxon>
    </lineage>
</organism>
<evidence type="ECO:0000313" key="2">
    <source>
        <dbReference type="EMBL" id="KAK4516096.1"/>
    </source>
</evidence>
<feature type="region of interest" description="Disordered" evidence="1">
    <location>
        <begin position="23"/>
        <end position="49"/>
    </location>
</feature>
<gene>
    <name evidence="2" type="primary">TEX11</name>
    <name evidence="2" type="ORF">ATC70_011058</name>
</gene>
<dbReference type="RefSeq" id="XP_064682762.1">
    <property type="nucleotide sequence ID" value="XM_064830260.1"/>
</dbReference>
<comment type="caution">
    <text evidence="2">The sequence shown here is derived from an EMBL/GenBank/DDBJ whole genome shotgun (WGS) entry which is preliminary data.</text>
</comment>
<proteinExistence type="predicted"/>
<dbReference type="GeneID" id="89954744"/>
<name>A0AAN7I0R6_9FUNG</name>
<dbReference type="EMBL" id="JASEJX010000014">
    <property type="protein sequence ID" value="KAK4516096.1"/>
    <property type="molecule type" value="Genomic_DNA"/>
</dbReference>
<sequence length="74" mass="8140">MPTRALLYYSTLALCNDKPNADDFNPSNLRQLTDDRRTSPQAACLPSEFGSDVRDGTKATLQIVYNGGDGLLYL</sequence>
<protein>
    <submittedName>
        <fullName evidence="2">Testis-expressed protein 11</fullName>
    </submittedName>
</protein>
<reference evidence="2 3" key="1">
    <citation type="submission" date="2022-11" db="EMBL/GenBank/DDBJ databases">
        <title>Mucor velutinosus strain NIH1002 WGS.</title>
        <authorList>
            <person name="Subramanian P."/>
            <person name="Mullikin J.C."/>
            <person name="Segre J.A."/>
            <person name="Zelazny A.M."/>
        </authorList>
    </citation>
    <scope>NUCLEOTIDE SEQUENCE [LARGE SCALE GENOMIC DNA]</scope>
    <source>
        <strain evidence="2 3">NIH1002</strain>
    </source>
</reference>
<evidence type="ECO:0000313" key="3">
    <source>
        <dbReference type="Proteomes" id="UP001304243"/>
    </source>
</evidence>
<dbReference type="Proteomes" id="UP001304243">
    <property type="component" value="Unassembled WGS sequence"/>
</dbReference>